<accession>A0A5C3PL54</accession>
<gene>
    <name evidence="3" type="ORF">K466DRAFT_444807</name>
</gene>
<evidence type="ECO:0000256" key="1">
    <source>
        <dbReference type="SAM" id="Phobius"/>
    </source>
</evidence>
<feature type="transmembrane region" description="Helical" evidence="1">
    <location>
        <begin position="160"/>
        <end position="184"/>
    </location>
</feature>
<keyword evidence="4" id="KW-1185">Reference proteome</keyword>
<sequence length="228" mass="25420">WEETAKIVKTYSDELVDRWNKEIDTLLVFAGLFSAILTAFNVQSYQLLTPAPATDPVIIALEHISAQLRSFSVNPPSVNSTQPAFVHQDPIPTPATRWAIWLNALWFSSLIFSLAAASIGLMVKQWITEYNSGLSGTSHQTARLRQLRLESLERWHVKEIVSVLPVLLQMASALFFAGLLVLLWQLNRTVAIVATVLVGLLVSFSLYTIIIPSFTTHCSYRSPPSRAL</sequence>
<keyword evidence="1" id="KW-1133">Transmembrane helix</keyword>
<feature type="domain" description="DUF6535" evidence="2">
    <location>
        <begin position="1"/>
        <end position="185"/>
    </location>
</feature>
<feature type="non-terminal residue" evidence="3">
    <location>
        <position position="228"/>
    </location>
</feature>
<reference evidence="3 4" key="1">
    <citation type="journal article" date="2019" name="Nat. Ecol. Evol.">
        <title>Megaphylogeny resolves global patterns of mushroom evolution.</title>
        <authorList>
            <person name="Varga T."/>
            <person name="Krizsan K."/>
            <person name="Foldi C."/>
            <person name="Dima B."/>
            <person name="Sanchez-Garcia M."/>
            <person name="Sanchez-Ramirez S."/>
            <person name="Szollosi G.J."/>
            <person name="Szarkandi J.G."/>
            <person name="Papp V."/>
            <person name="Albert L."/>
            <person name="Andreopoulos W."/>
            <person name="Angelini C."/>
            <person name="Antonin V."/>
            <person name="Barry K.W."/>
            <person name="Bougher N.L."/>
            <person name="Buchanan P."/>
            <person name="Buyck B."/>
            <person name="Bense V."/>
            <person name="Catcheside P."/>
            <person name="Chovatia M."/>
            <person name="Cooper J."/>
            <person name="Damon W."/>
            <person name="Desjardin D."/>
            <person name="Finy P."/>
            <person name="Geml J."/>
            <person name="Haridas S."/>
            <person name="Hughes K."/>
            <person name="Justo A."/>
            <person name="Karasinski D."/>
            <person name="Kautmanova I."/>
            <person name="Kiss B."/>
            <person name="Kocsube S."/>
            <person name="Kotiranta H."/>
            <person name="LaButti K.M."/>
            <person name="Lechner B.E."/>
            <person name="Liimatainen K."/>
            <person name="Lipzen A."/>
            <person name="Lukacs Z."/>
            <person name="Mihaltcheva S."/>
            <person name="Morgado L.N."/>
            <person name="Niskanen T."/>
            <person name="Noordeloos M.E."/>
            <person name="Ohm R.A."/>
            <person name="Ortiz-Santana B."/>
            <person name="Ovrebo C."/>
            <person name="Racz N."/>
            <person name="Riley R."/>
            <person name="Savchenko A."/>
            <person name="Shiryaev A."/>
            <person name="Soop K."/>
            <person name="Spirin V."/>
            <person name="Szebenyi C."/>
            <person name="Tomsovsky M."/>
            <person name="Tulloss R.E."/>
            <person name="Uehling J."/>
            <person name="Grigoriev I.V."/>
            <person name="Vagvolgyi C."/>
            <person name="Papp T."/>
            <person name="Martin F.M."/>
            <person name="Miettinen O."/>
            <person name="Hibbett D.S."/>
            <person name="Nagy L.G."/>
        </authorList>
    </citation>
    <scope>NUCLEOTIDE SEQUENCE [LARGE SCALE GENOMIC DNA]</scope>
    <source>
        <strain evidence="3 4">HHB13444</strain>
    </source>
</reference>
<dbReference type="Proteomes" id="UP000308197">
    <property type="component" value="Unassembled WGS sequence"/>
</dbReference>
<organism evidence="3 4">
    <name type="scientific">Polyporus arcularius HHB13444</name>
    <dbReference type="NCBI Taxonomy" id="1314778"/>
    <lineage>
        <taxon>Eukaryota</taxon>
        <taxon>Fungi</taxon>
        <taxon>Dikarya</taxon>
        <taxon>Basidiomycota</taxon>
        <taxon>Agaricomycotina</taxon>
        <taxon>Agaricomycetes</taxon>
        <taxon>Polyporales</taxon>
        <taxon>Polyporaceae</taxon>
        <taxon>Polyporus</taxon>
    </lineage>
</organism>
<feature type="transmembrane region" description="Helical" evidence="1">
    <location>
        <begin position="190"/>
        <end position="211"/>
    </location>
</feature>
<keyword evidence="1" id="KW-0472">Membrane</keyword>
<dbReference type="InterPro" id="IPR045338">
    <property type="entry name" value="DUF6535"/>
</dbReference>
<protein>
    <recommendedName>
        <fullName evidence="2">DUF6535 domain-containing protein</fullName>
    </recommendedName>
</protein>
<dbReference type="Pfam" id="PF20153">
    <property type="entry name" value="DUF6535"/>
    <property type="match status" value="1"/>
</dbReference>
<evidence type="ECO:0000313" key="4">
    <source>
        <dbReference type="Proteomes" id="UP000308197"/>
    </source>
</evidence>
<evidence type="ECO:0000313" key="3">
    <source>
        <dbReference type="EMBL" id="TFK89058.1"/>
    </source>
</evidence>
<feature type="transmembrane region" description="Helical" evidence="1">
    <location>
        <begin position="98"/>
        <end position="123"/>
    </location>
</feature>
<dbReference type="STRING" id="1314778.A0A5C3PL54"/>
<feature type="transmembrane region" description="Helical" evidence="1">
    <location>
        <begin position="25"/>
        <end position="42"/>
    </location>
</feature>
<proteinExistence type="predicted"/>
<dbReference type="EMBL" id="ML211089">
    <property type="protein sequence ID" value="TFK89058.1"/>
    <property type="molecule type" value="Genomic_DNA"/>
</dbReference>
<feature type="non-terminal residue" evidence="3">
    <location>
        <position position="1"/>
    </location>
</feature>
<dbReference type="InParanoid" id="A0A5C3PL54"/>
<dbReference type="AlphaFoldDB" id="A0A5C3PL54"/>
<name>A0A5C3PL54_9APHY</name>
<keyword evidence="1" id="KW-0812">Transmembrane</keyword>
<evidence type="ECO:0000259" key="2">
    <source>
        <dbReference type="Pfam" id="PF20153"/>
    </source>
</evidence>